<evidence type="ECO:0000313" key="1">
    <source>
        <dbReference type="EMBL" id="CAG8779603.1"/>
    </source>
</evidence>
<protein>
    <submittedName>
        <fullName evidence="1">1146_t:CDS:1</fullName>
    </submittedName>
</protein>
<reference evidence="1" key="1">
    <citation type="submission" date="2021-06" db="EMBL/GenBank/DDBJ databases">
        <authorList>
            <person name="Kallberg Y."/>
            <person name="Tangrot J."/>
            <person name="Rosling A."/>
        </authorList>
    </citation>
    <scope>NUCLEOTIDE SEQUENCE</scope>
    <source>
        <strain evidence="1">FL130A</strain>
    </source>
</reference>
<feature type="non-terminal residue" evidence="1">
    <location>
        <position position="1"/>
    </location>
</feature>
<gene>
    <name evidence="1" type="ORF">ALEPTO_LOCUS14601</name>
</gene>
<comment type="caution">
    <text evidence="1">The sequence shown here is derived from an EMBL/GenBank/DDBJ whole genome shotgun (WGS) entry which is preliminary data.</text>
</comment>
<dbReference type="OrthoDB" id="241990at2759"/>
<dbReference type="AlphaFoldDB" id="A0A9N9JHM5"/>
<evidence type="ECO:0000313" key="2">
    <source>
        <dbReference type="Proteomes" id="UP000789508"/>
    </source>
</evidence>
<feature type="non-terminal residue" evidence="1">
    <location>
        <position position="74"/>
    </location>
</feature>
<sequence length="74" mass="8053">YLRRVGDRIGERVISFNPSVLTNDYIKTAASSDDDIELDGDANAKQPSFAKLLLPKQTVPPPPVFVTSPSKPPT</sequence>
<dbReference type="EMBL" id="CAJVPS010058043">
    <property type="protein sequence ID" value="CAG8779603.1"/>
    <property type="molecule type" value="Genomic_DNA"/>
</dbReference>
<proteinExistence type="predicted"/>
<organism evidence="1 2">
    <name type="scientific">Ambispora leptoticha</name>
    <dbReference type="NCBI Taxonomy" id="144679"/>
    <lineage>
        <taxon>Eukaryota</taxon>
        <taxon>Fungi</taxon>
        <taxon>Fungi incertae sedis</taxon>
        <taxon>Mucoromycota</taxon>
        <taxon>Glomeromycotina</taxon>
        <taxon>Glomeromycetes</taxon>
        <taxon>Archaeosporales</taxon>
        <taxon>Ambisporaceae</taxon>
        <taxon>Ambispora</taxon>
    </lineage>
</organism>
<accession>A0A9N9JHM5</accession>
<name>A0A9N9JHM5_9GLOM</name>
<keyword evidence="2" id="KW-1185">Reference proteome</keyword>
<dbReference type="Proteomes" id="UP000789508">
    <property type="component" value="Unassembled WGS sequence"/>
</dbReference>